<dbReference type="GO" id="GO:0008107">
    <property type="term" value="F:galactoside 2-alpha-L-fucosyltransferase activity"/>
    <property type="evidence" value="ECO:0007669"/>
    <property type="project" value="InterPro"/>
</dbReference>
<dbReference type="CDD" id="cd11301">
    <property type="entry name" value="Fut1_Fut2_like"/>
    <property type="match status" value="1"/>
</dbReference>
<dbReference type="EMBL" id="CP165625">
    <property type="protein sequence ID" value="XDU95727.1"/>
    <property type="molecule type" value="Genomic_DNA"/>
</dbReference>
<evidence type="ECO:0000313" key="3">
    <source>
        <dbReference type="EMBL" id="XDU95727.1"/>
    </source>
</evidence>
<dbReference type="PANTHER" id="PTHR11927">
    <property type="entry name" value="GALACTOSIDE 2-L-FUCOSYLTRANSFERASE"/>
    <property type="match status" value="1"/>
</dbReference>
<dbReference type="GO" id="GO:0005975">
    <property type="term" value="P:carbohydrate metabolic process"/>
    <property type="evidence" value="ECO:0007669"/>
    <property type="project" value="InterPro"/>
</dbReference>
<dbReference type="InterPro" id="IPR002516">
    <property type="entry name" value="Glyco_trans_11"/>
</dbReference>
<organism evidence="3">
    <name type="scientific">Flavobacterium sp. WC2409</name>
    <dbReference type="NCBI Taxonomy" id="3234139"/>
    <lineage>
        <taxon>Bacteria</taxon>
        <taxon>Pseudomonadati</taxon>
        <taxon>Bacteroidota</taxon>
        <taxon>Flavobacteriia</taxon>
        <taxon>Flavobacteriales</taxon>
        <taxon>Flavobacteriaceae</taxon>
        <taxon>Flavobacterium</taxon>
    </lineage>
</organism>
<sequence length="299" mass="34856">MAKRNIMLLIKLQGGLGNQMFQYSFASILAKKNNTSVFIDASFFERTEKRLGFTPRKFELVIFNNEYTVASNADILSFHYLSKINKVKKKLGFCYPKIYVESTFGFQTDALSIQSPVYLQGYFQSYKYLVGYEGFIRQLFSFPVDKLDDINNGLLIKIKNSNSISVHIRRGDYVNDEKTAQYHGSCSLDYYLEAIKLFPSKNMDLTLVFFSDDSDWVKEQFNDLPYSKIVVDHNKDENSWKDMLLMSFCKHNIIANSSFSWWAAWLNTNPDKTVIAPKNWFRTKDLDTTTLIPEEWIKM</sequence>
<name>A0AB39W606_9FLAO</name>
<dbReference type="Gene3D" id="3.40.50.11350">
    <property type="match status" value="1"/>
</dbReference>
<dbReference type="RefSeq" id="WP_369753181.1">
    <property type="nucleotide sequence ID" value="NZ_CP165625.1"/>
</dbReference>
<evidence type="ECO:0000256" key="2">
    <source>
        <dbReference type="ARBA" id="ARBA00022679"/>
    </source>
</evidence>
<accession>A0AB39W606</accession>
<dbReference type="PANTHER" id="PTHR11927:SF9">
    <property type="entry name" value="L-FUCOSYLTRANSFERASE"/>
    <property type="match status" value="1"/>
</dbReference>
<protein>
    <submittedName>
        <fullName evidence="3">Alpha-1,2-fucosyltransferase</fullName>
    </submittedName>
</protein>
<dbReference type="AlphaFoldDB" id="A0AB39W606"/>
<gene>
    <name evidence="3" type="ORF">AB3G34_01070</name>
</gene>
<dbReference type="GO" id="GO:0016020">
    <property type="term" value="C:membrane"/>
    <property type="evidence" value="ECO:0007669"/>
    <property type="project" value="InterPro"/>
</dbReference>
<proteinExistence type="predicted"/>
<reference evidence="3" key="1">
    <citation type="submission" date="2024-07" db="EMBL/GenBank/DDBJ databases">
        <authorList>
            <person name="Biller S.J."/>
        </authorList>
    </citation>
    <scope>NUCLEOTIDE SEQUENCE</scope>
    <source>
        <strain evidence="3">WC2409</strain>
    </source>
</reference>
<keyword evidence="2" id="KW-0808">Transferase</keyword>
<evidence type="ECO:0000256" key="1">
    <source>
        <dbReference type="ARBA" id="ARBA00022676"/>
    </source>
</evidence>
<dbReference type="Pfam" id="PF01531">
    <property type="entry name" value="Glyco_transf_11"/>
    <property type="match status" value="1"/>
</dbReference>
<keyword evidence="1" id="KW-0328">Glycosyltransferase</keyword>